<dbReference type="SUPFAM" id="SSF55729">
    <property type="entry name" value="Acyl-CoA N-acyltransferases (Nat)"/>
    <property type="match status" value="1"/>
</dbReference>
<dbReference type="InterPro" id="IPR051531">
    <property type="entry name" value="N-acetyltransferase"/>
</dbReference>
<comment type="caution">
    <text evidence="2">The sequence shown here is derived from an EMBL/GenBank/DDBJ whole genome shotgun (WGS) entry which is preliminary data.</text>
</comment>
<keyword evidence="3" id="KW-1185">Reference proteome</keyword>
<gene>
    <name evidence="2" type="ORF">Q0590_00610</name>
</gene>
<feature type="domain" description="N-acetyltransferase" evidence="1">
    <location>
        <begin position="13"/>
        <end position="160"/>
    </location>
</feature>
<evidence type="ECO:0000259" key="1">
    <source>
        <dbReference type="PROSITE" id="PS51186"/>
    </source>
</evidence>
<dbReference type="InterPro" id="IPR000182">
    <property type="entry name" value="GNAT_dom"/>
</dbReference>
<reference evidence="2" key="1">
    <citation type="submission" date="2023-07" db="EMBL/GenBank/DDBJ databases">
        <title>The genome sequence of Rhodocytophaga aerolata KACC 12507.</title>
        <authorList>
            <person name="Zhang X."/>
        </authorList>
    </citation>
    <scope>NUCLEOTIDE SEQUENCE</scope>
    <source>
        <strain evidence="2">KACC 12507</strain>
    </source>
</reference>
<evidence type="ECO:0000313" key="3">
    <source>
        <dbReference type="Proteomes" id="UP001168528"/>
    </source>
</evidence>
<dbReference type="PROSITE" id="PS51186">
    <property type="entry name" value="GNAT"/>
    <property type="match status" value="1"/>
</dbReference>
<dbReference type="PANTHER" id="PTHR43792">
    <property type="entry name" value="GNAT FAMILY, PUTATIVE (AFU_ORTHOLOGUE AFUA_3G00765)-RELATED-RELATED"/>
    <property type="match status" value="1"/>
</dbReference>
<proteinExistence type="predicted"/>
<dbReference type="EMBL" id="JAUKPO010000001">
    <property type="protein sequence ID" value="MDO1444725.1"/>
    <property type="molecule type" value="Genomic_DNA"/>
</dbReference>
<dbReference type="Pfam" id="PF13302">
    <property type="entry name" value="Acetyltransf_3"/>
    <property type="match status" value="1"/>
</dbReference>
<dbReference type="RefSeq" id="WP_302035528.1">
    <property type="nucleotide sequence ID" value="NZ_JAUKPO010000001.1"/>
</dbReference>
<accession>A0ABT8QY06</accession>
<protein>
    <submittedName>
        <fullName evidence="2">GNAT family N-acetyltransferase</fullName>
    </submittedName>
</protein>
<organism evidence="2 3">
    <name type="scientific">Rhodocytophaga aerolata</name>
    <dbReference type="NCBI Taxonomy" id="455078"/>
    <lineage>
        <taxon>Bacteria</taxon>
        <taxon>Pseudomonadati</taxon>
        <taxon>Bacteroidota</taxon>
        <taxon>Cytophagia</taxon>
        <taxon>Cytophagales</taxon>
        <taxon>Rhodocytophagaceae</taxon>
        <taxon>Rhodocytophaga</taxon>
    </lineage>
</organism>
<dbReference type="Proteomes" id="UP001168528">
    <property type="component" value="Unassembled WGS sequence"/>
</dbReference>
<dbReference type="Gene3D" id="3.40.630.30">
    <property type="match status" value="1"/>
</dbReference>
<sequence length="160" mass="18112">MLTYVPHLLTSRLVLRHLSLEDKEQLLPISFYNGKPLHTLDEIVEKLRKIDADIDAGNTIHWGIALKPEGTIIGTIGFYRGFRDNTGEIGYVLNEKFRGHGFMQEAIKAVLQVGFNQLLLDQVIAYTGLDNTASSKVLQTAGFTETASDQDQYRKWIIYK</sequence>
<dbReference type="InterPro" id="IPR016181">
    <property type="entry name" value="Acyl_CoA_acyltransferase"/>
</dbReference>
<evidence type="ECO:0000313" key="2">
    <source>
        <dbReference type="EMBL" id="MDO1444725.1"/>
    </source>
</evidence>
<name>A0ABT8QY06_9BACT</name>